<feature type="compositionally biased region" description="Basic and acidic residues" evidence="1">
    <location>
        <begin position="208"/>
        <end position="221"/>
    </location>
</feature>
<evidence type="ECO:0008006" key="4">
    <source>
        <dbReference type="Google" id="ProtNLM"/>
    </source>
</evidence>
<evidence type="ECO:0000256" key="1">
    <source>
        <dbReference type="SAM" id="MobiDB-lite"/>
    </source>
</evidence>
<feature type="compositionally biased region" description="Low complexity" evidence="1">
    <location>
        <begin position="1"/>
        <end position="14"/>
    </location>
</feature>
<feature type="compositionally biased region" description="Polar residues" evidence="1">
    <location>
        <begin position="45"/>
        <end position="55"/>
    </location>
</feature>
<gene>
    <name evidence="2" type="ORF">LODBEIA_P41560</name>
</gene>
<dbReference type="RefSeq" id="XP_066831094.1">
    <property type="nucleotide sequence ID" value="XM_066974346.1"/>
</dbReference>
<evidence type="ECO:0000313" key="3">
    <source>
        <dbReference type="Proteomes" id="UP001497383"/>
    </source>
</evidence>
<feature type="compositionally biased region" description="Polar residues" evidence="1">
    <location>
        <begin position="316"/>
        <end position="328"/>
    </location>
</feature>
<organism evidence="2 3">
    <name type="scientific">Lodderomyces beijingensis</name>
    <dbReference type="NCBI Taxonomy" id="1775926"/>
    <lineage>
        <taxon>Eukaryota</taxon>
        <taxon>Fungi</taxon>
        <taxon>Dikarya</taxon>
        <taxon>Ascomycota</taxon>
        <taxon>Saccharomycotina</taxon>
        <taxon>Pichiomycetes</taxon>
        <taxon>Debaryomycetaceae</taxon>
        <taxon>Candida/Lodderomyces clade</taxon>
        <taxon>Lodderomyces</taxon>
    </lineage>
</organism>
<proteinExistence type="predicted"/>
<accession>A0ABP0ZUG8</accession>
<feature type="region of interest" description="Disordered" evidence="1">
    <location>
        <begin position="258"/>
        <end position="335"/>
    </location>
</feature>
<keyword evidence="3" id="KW-1185">Reference proteome</keyword>
<feature type="compositionally biased region" description="Low complexity" evidence="1">
    <location>
        <begin position="276"/>
        <end position="297"/>
    </location>
</feature>
<feature type="compositionally biased region" description="Polar residues" evidence="1">
    <location>
        <begin position="124"/>
        <end position="136"/>
    </location>
</feature>
<feature type="region of interest" description="Disordered" evidence="1">
    <location>
        <begin position="1"/>
        <end position="230"/>
    </location>
</feature>
<feature type="compositionally biased region" description="Polar residues" evidence="1">
    <location>
        <begin position="154"/>
        <end position="165"/>
    </location>
</feature>
<feature type="region of interest" description="Disordered" evidence="1">
    <location>
        <begin position="429"/>
        <end position="460"/>
    </location>
</feature>
<feature type="compositionally biased region" description="Polar residues" evidence="1">
    <location>
        <begin position="94"/>
        <end position="111"/>
    </location>
</feature>
<feature type="compositionally biased region" description="Low complexity" evidence="1">
    <location>
        <begin position="56"/>
        <end position="73"/>
    </location>
</feature>
<reference evidence="2 3" key="1">
    <citation type="submission" date="2024-03" db="EMBL/GenBank/DDBJ databases">
        <authorList>
            <person name="Brejova B."/>
        </authorList>
    </citation>
    <scope>NUCLEOTIDE SEQUENCE [LARGE SCALE GENOMIC DNA]</scope>
    <source>
        <strain evidence="2 3">CBS 14171</strain>
    </source>
</reference>
<dbReference type="Proteomes" id="UP001497383">
    <property type="component" value="Chromosome 5"/>
</dbReference>
<feature type="compositionally biased region" description="Polar residues" evidence="1">
    <location>
        <begin position="74"/>
        <end position="83"/>
    </location>
</feature>
<feature type="compositionally biased region" description="Basic and acidic residues" evidence="1">
    <location>
        <begin position="22"/>
        <end position="31"/>
    </location>
</feature>
<name>A0ABP0ZUG8_9ASCO</name>
<dbReference type="GeneID" id="92209352"/>
<evidence type="ECO:0000313" key="2">
    <source>
        <dbReference type="EMBL" id="CAK9440056.1"/>
    </source>
</evidence>
<sequence length="460" mass="48316">MSTITTTTPSASSSGGKIKTPLKKEELDKIARQLKQKLSKASIAAKQTLSPTNMKSSLPPSSASASASASSPLQNYLPSSATKSKYKDSPLRANDTTTLSSSPNFYSPSHRSPTHMKTPAAVFLSSSPLKNTTTFGQDGDEIMGDSPTKRRKTGLNTSTSASSPTKMVLAELAPSSQSSHQLPRHTPALKPSLDMSRSPIRPSQSRRRSSESTREAHDVTKTPRPAPADTEGADLLIYLATSPSPAKAYKPRVSFNDVPATLQNHPQPSDHPPQLQPLSAPQSQPQPLQQQGQLSASTTFVPPPLPPATPKRISQHHPSNARTPQNRLTPFLGGNLGSNLPSSGLTLTPQGFNMNDYVNIFTPSPGQALKQNLLRTPDFNSVINGGSGAGGLSGQTPGAKRSDGKLWNFNKVLFNNHGAPPPPNVENVTTTTSNAGGAGATATATATATTTGSAGSMRDI</sequence>
<protein>
    <recommendedName>
        <fullName evidence="4">WH2 domain-containing protein</fullName>
    </recommendedName>
</protein>
<dbReference type="EMBL" id="OZ022409">
    <property type="protein sequence ID" value="CAK9440056.1"/>
    <property type="molecule type" value="Genomic_DNA"/>
</dbReference>